<keyword evidence="2" id="KW-1185">Reference proteome</keyword>
<sequence length="96" mass="10616">MNRVVGVFDITLWLYERVLNLRQFFCRQGCGVLPGLAAHAVVAEATGEFALGAVDLAVQIVAFHVADQLAYNKRHVALVRSDTAETVRNFVFGHNM</sequence>
<dbReference type="Proteomes" id="UP000037836">
    <property type="component" value="Unassembled WGS sequence"/>
</dbReference>
<gene>
    <name evidence="1" type="ORF">AC496_1492</name>
</gene>
<comment type="caution">
    <text evidence="1">The sequence shown here is derived from an EMBL/GenBank/DDBJ whole genome shotgun (WGS) entry which is preliminary data.</text>
</comment>
<reference evidence="1 2" key="1">
    <citation type="submission" date="2015-07" db="EMBL/GenBank/DDBJ databases">
        <authorList>
            <person name="O'Brien H.E."/>
            <person name="Thakur S."/>
            <person name="Gong Y."/>
            <person name="Wang P.W."/>
            <person name="Guttman D.S."/>
        </authorList>
    </citation>
    <scope>NUCLEOTIDE SEQUENCE [LARGE SCALE GENOMIC DNA]</scope>
    <source>
        <strain evidence="1 2">BR1</strain>
    </source>
</reference>
<evidence type="ECO:0000313" key="1">
    <source>
        <dbReference type="EMBL" id="KPC45802.1"/>
    </source>
</evidence>
<dbReference type="EMBL" id="LGLO01000033">
    <property type="protein sequence ID" value="KPC45802.1"/>
    <property type="molecule type" value="Genomic_DNA"/>
</dbReference>
<evidence type="ECO:0000313" key="2">
    <source>
        <dbReference type="Proteomes" id="UP000037836"/>
    </source>
</evidence>
<proteinExistence type="predicted"/>
<organism evidence="1 2">
    <name type="scientific">Pseudomonas savastanoi pv. glycinea</name>
    <name type="common">Pseudomonas syringae pv. glycinea</name>
    <dbReference type="NCBI Taxonomy" id="318"/>
    <lineage>
        <taxon>Bacteria</taxon>
        <taxon>Pseudomonadati</taxon>
        <taxon>Pseudomonadota</taxon>
        <taxon>Gammaproteobacteria</taxon>
        <taxon>Pseudomonadales</taxon>
        <taxon>Pseudomonadaceae</taxon>
        <taxon>Pseudomonas</taxon>
    </lineage>
</organism>
<name>A0ABR5LEK1_PSESG</name>
<reference evidence="1 2" key="2">
    <citation type="submission" date="2015-10" db="EMBL/GenBank/DDBJ databases">
        <title>Comparative genomics and high-throughput reverse genetic screens identify a new phytobacterial MAMP and an Arabidopsis receptor required for immune elicitation.</title>
        <authorList>
            <person name="Mott G.A."/>
            <person name="Thakur S."/>
            <person name="Wang P.W."/>
            <person name="Desveaux D."/>
            <person name="Guttman D.S."/>
        </authorList>
    </citation>
    <scope>NUCLEOTIDE SEQUENCE [LARGE SCALE GENOMIC DNA]</scope>
    <source>
        <strain evidence="1 2">BR1</strain>
    </source>
</reference>
<accession>A0ABR5LEK1</accession>
<protein>
    <submittedName>
        <fullName evidence="1">Uncharacterized protein</fullName>
    </submittedName>
</protein>